<sequence length="64" mass="7639">MSNASTADWDDDTFEEEDSVDVSTLDDPKLSRKQRLDIRRKLEDRMEMKRLQSEIAELDSYWLD</sequence>
<dbReference type="AlphaFoldDB" id="A0A2K9LMI8"/>
<feature type="compositionally biased region" description="Acidic residues" evidence="1">
    <location>
        <begin position="8"/>
        <end position="20"/>
    </location>
</feature>
<accession>A0A2K9LMI8</accession>
<feature type="region of interest" description="Disordered" evidence="1">
    <location>
        <begin position="1"/>
        <end position="28"/>
    </location>
</feature>
<evidence type="ECO:0000256" key="1">
    <source>
        <dbReference type="SAM" id="MobiDB-lite"/>
    </source>
</evidence>
<gene>
    <name evidence="2" type="ORF">Kalk_14195</name>
</gene>
<evidence type="ECO:0000313" key="2">
    <source>
        <dbReference type="EMBL" id="AUM13502.1"/>
    </source>
</evidence>
<dbReference type="Proteomes" id="UP000235116">
    <property type="component" value="Chromosome"/>
</dbReference>
<protein>
    <submittedName>
        <fullName evidence="2">Uncharacterized protein</fullName>
    </submittedName>
</protein>
<dbReference type="KEGG" id="kak:Kalk_14195"/>
<reference evidence="3" key="1">
    <citation type="submission" date="2017-08" db="EMBL/GenBank/DDBJ databases">
        <title>Direct submision.</title>
        <authorList>
            <person name="Kim S.-J."/>
            <person name="Rhee S.-K."/>
        </authorList>
    </citation>
    <scope>NUCLEOTIDE SEQUENCE [LARGE SCALE GENOMIC DNA]</scope>
    <source>
        <strain evidence="3">GI5</strain>
    </source>
</reference>
<organism evidence="2 3">
    <name type="scientific">Ketobacter alkanivorans</name>
    <dbReference type="NCBI Taxonomy" id="1917421"/>
    <lineage>
        <taxon>Bacteria</taxon>
        <taxon>Pseudomonadati</taxon>
        <taxon>Pseudomonadota</taxon>
        <taxon>Gammaproteobacteria</taxon>
        <taxon>Pseudomonadales</taxon>
        <taxon>Ketobacteraceae</taxon>
        <taxon>Ketobacter</taxon>
    </lineage>
</organism>
<dbReference type="NCBIfam" id="NF046101">
    <property type="entry name" value="PA3496_fam"/>
    <property type="match status" value="1"/>
</dbReference>
<name>A0A2K9LMI8_9GAMM</name>
<keyword evidence="3" id="KW-1185">Reference proteome</keyword>
<proteinExistence type="predicted"/>
<dbReference type="OrthoDB" id="10005737at2"/>
<dbReference type="RefSeq" id="WP_101894877.1">
    <property type="nucleotide sequence ID" value="NZ_CP022684.1"/>
</dbReference>
<evidence type="ECO:0000313" key="3">
    <source>
        <dbReference type="Proteomes" id="UP000235116"/>
    </source>
</evidence>
<dbReference type="EMBL" id="CP022684">
    <property type="protein sequence ID" value="AUM13502.1"/>
    <property type="molecule type" value="Genomic_DNA"/>
</dbReference>
<dbReference type="InterPro" id="IPR058059">
    <property type="entry name" value="PA3496-like"/>
</dbReference>